<organism evidence="1 2">
    <name type="scientific">Collimonas pratensis</name>
    <dbReference type="NCBI Taxonomy" id="279113"/>
    <lineage>
        <taxon>Bacteria</taxon>
        <taxon>Pseudomonadati</taxon>
        <taxon>Pseudomonadota</taxon>
        <taxon>Betaproteobacteria</taxon>
        <taxon>Burkholderiales</taxon>
        <taxon>Oxalobacteraceae</taxon>
        <taxon>Collimonas</taxon>
    </lineage>
</organism>
<dbReference type="AlphaFoldDB" id="A0A127Q788"/>
<dbReference type="KEGG" id="cpra:CPter91_3359"/>
<dbReference type="EMBL" id="CP013234">
    <property type="protein sequence ID" value="AMP05685.1"/>
    <property type="molecule type" value="Genomic_DNA"/>
</dbReference>
<evidence type="ECO:0000313" key="2">
    <source>
        <dbReference type="Proteomes" id="UP000074561"/>
    </source>
</evidence>
<protein>
    <submittedName>
        <fullName evidence="1">Uncharacterized protein</fullName>
    </submittedName>
</protein>
<accession>A0A127Q788</accession>
<evidence type="ECO:0000313" key="1">
    <source>
        <dbReference type="EMBL" id="AMP05685.1"/>
    </source>
</evidence>
<dbReference type="Proteomes" id="UP000074561">
    <property type="component" value="Chromosome"/>
</dbReference>
<proteinExistence type="predicted"/>
<sequence>MLDQSCGRVHAFSFFTGRRSSRVGWAPVPTRTELATAWAKEPAHPTMSMQRHGM</sequence>
<reference evidence="1 2" key="1">
    <citation type="submission" date="2015-11" db="EMBL/GenBank/DDBJ databases">
        <title>Exploring the genomic traits of fungus-feeding bacterial genus Collimonas.</title>
        <authorList>
            <person name="Song C."/>
            <person name="Schmidt R."/>
            <person name="de Jager V."/>
            <person name="Krzyzanowska D."/>
            <person name="Jongedijk E."/>
            <person name="Cankar K."/>
            <person name="Beekwilder J."/>
            <person name="van Veen A."/>
            <person name="de Boer W."/>
            <person name="van Veen J.A."/>
            <person name="Garbeva P."/>
        </authorList>
    </citation>
    <scope>NUCLEOTIDE SEQUENCE [LARGE SCALE GENOMIC DNA]</scope>
    <source>
        <strain evidence="1 2">Ter91</strain>
    </source>
</reference>
<name>A0A127Q788_9BURK</name>
<gene>
    <name evidence="1" type="ORF">CPter91_3359</name>
</gene>